<name>A0A1X2ENC6_9MYCO</name>
<dbReference type="Pfam" id="PF20341">
    <property type="entry name" value="DUF6636"/>
    <property type="match status" value="1"/>
</dbReference>
<comment type="caution">
    <text evidence="1">The sequence shown here is derived from an EMBL/GenBank/DDBJ whole genome shotgun (WGS) entry which is preliminary data.</text>
</comment>
<protein>
    <submittedName>
        <fullName evidence="1">Uncharacterized protein</fullName>
    </submittedName>
</protein>
<proteinExistence type="predicted"/>
<organism evidence="1 2">
    <name type="scientific">Mycolicibacillus trivialis</name>
    <dbReference type="NCBI Taxonomy" id="1798"/>
    <lineage>
        <taxon>Bacteria</taxon>
        <taxon>Bacillati</taxon>
        <taxon>Actinomycetota</taxon>
        <taxon>Actinomycetes</taxon>
        <taxon>Mycobacteriales</taxon>
        <taxon>Mycobacteriaceae</taxon>
        <taxon>Mycolicibacillus</taxon>
    </lineage>
</organism>
<dbReference type="Proteomes" id="UP000193090">
    <property type="component" value="Unassembled WGS sequence"/>
</dbReference>
<dbReference type="EMBL" id="LQPZ01000013">
    <property type="protein sequence ID" value="ORX07065.1"/>
    <property type="molecule type" value="Genomic_DNA"/>
</dbReference>
<evidence type="ECO:0000313" key="1">
    <source>
        <dbReference type="EMBL" id="ORX07065.1"/>
    </source>
</evidence>
<sequence>MGPWAKSVTLKRGEPAEFHCISDSVISADAVVLEYGREINAEGFDCRSRADGITCTDATTGNGFRLARDSYEFY</sequence>
<dbReference type="AlphaFoldDB" id="A0A1X2ENC6"/>
<keyword evidence="2" id="KW-1185">Reference proteome</keyword>
<reference evidence="1 2" key="1">
    <citation type="submission" date="2016-01" db="EMBL/GenBank/DDBJ databases">
        <title>The new phylogeny of the genus Mycobacterium.</title>
        <authorList>
            <person name="Tarcisio F."/>
            <person name="Conor M."/>
            <person name="Antonella G."/>
            <person name="Elisabetta G."/>
            <person name="Giulia F.S."/>
            <person name="Sara T."/>
            <person name="Anna F."/>
            <person name="Clotilde B."/>
            <person name="Roberto B."/>
            <person name="Veronica D.S."/>
            <person name="Fabio R."/>
            <person name="Monica P."/>
            <person name="Olivier J."/>
            <person name="Enrico T."/>
            <person name="Nicola S."/>
        </authorList>
    </citation>
    <scope>NUCLEOTIDE SEQUENCE [LARGE SCALE GENOMIC DNA]</scope>
    <source>
        <strain evidence="1 2">DSM 44153</strain>
    </source>
</reference>
<accession>A0A1X2ENC6</accession>
<dbReference type="InterPro" id="IPR046576">
    <property type="entry name" value="DUF6636"/>
</dbReference>
<evidence type="ECO:0000313" key="2">
    <source>
        <dbReference type="Proteomes" id="UP000193090"/>
    </source>
</evidence>
<gene>
    <name evidence="1" type="ORF">AWC30_05475</name>
</gene>